<protein>
    <submittedName>
        <fullName evidence="3">SRPBCC family protein</fullName>
    </submittedName>
</protein>
<sequence length="156" mass="17888">MTDTNNYAYAAMMIRKPVEQVFMAFTNPEITTKFWFTKSSGILEKGRTVDWTWEMHNHSVPVHVLKMVTNELLIIEWGEEDNKQLVEWEFKALDDYRTFVSITNTGFKGSTEDILSGVRDSTGGFSWVLAGLKAYLEHGIELNLVADRYPKELGNS</sequence>
<comment type="similarity">
    <text evidence="1">Belongs to the AHA1 family.</text>
</comment>
<dbReference type="RefSeq" id="WP_354614253.1">
    <property type="nucleotide sequence ID" value="NZ_JBEXAE010000002.1"/>
</dbReference>
<dbReference type="Pfam" id="PF08327">
    <property type="entry name" value="AHSA1"/>
    <property type="match status" value="1"/>
</dbReference>
<feature type="domain" description="Activator of Hsp90 ATPase homologue 1/2-like C-terminal" evidence="2">
    <location>
        <begin position="17"/>
        <end position="137"/>
    </location>
</feature>
<evidence type="ECO:0000313" key="4">
    <source>
        <dbReference type="Proteomes" id="UP001549799"/>
    </source>
</evidence>
<reference evidence="3 4" key="1">
    <citation type="submission" date="2024-07" db="EMBL/GenBank/DDBJ databases">
        <title>The genome sequence of type strain Sediminicola arcticus GDMCC 1.2805.</title>
        <authorList>
            <person name="Liu Y."/>
        </authorList>
    </citation>
    <scope>NUCLEOTIDE SEQUENCE [LARGE SCALE GENOMIC DNA]</scope>
    <source>
        <strain evidence="3 4">GDMCC 1.2805</strain>
    </source>
</reference>
<keyword evidence="4" id="KW-1185">Reference proteome</keyword>
<organism evidence="3 4">
    <name type="scientific">Sediminicola arcticus</name>
    <dbReference type="NCBI Taxonomy" id="1574308"/>
    <lineage>
        <taxon>Bacteria</taxon>
        <taxon>Pseudomonadati</taxon>
        <taxon>Bacteroidota</taxon>
        <taxon>Flavobacteriia</taxon>
        <taxon>Flavobacteriales</taxon>
        <taxon>Flavobacteriaceae</taxon>
        <taxon>Sediminicola</taxon>
    </lineage>
</organism>
<dbReference type="InterPro" id="IPR023393">
    <property type="entry name" value="START-like_dom_sf"/>
</dbReference>
<dbReference type="Gene3D" id="3.30.530.20">
    <property type="match status" value="1"/>
</dbReference>
<gene>
    <name evidence="3" type="ORF">ABXZ36_04330</name>
</gene>
<evidence type="ECO:0000259" key="2">
    <source>
        <dbReference type="Pfam" id="PF08327"/>
    </source>
</evidence>
<evidence type="ECO:0000313" key="3">
    <source>
        <dbReference type="EMBL" id="MET6989872.1"/>
    </source>
</evidence>
<dbReference type="InterPro" id="IPR013538">
    <property type="entry name" value="ASHA1/2-like_C"/>
</dbReference>
<accession>A0ABV2SRT9</accession>
<dbReference type="CDD" id="cd08901">
    <property type="entry name" value="SRPBCC_CalC_Aha1-like_8"/>
    <property type="match status" value="1"/>
</dbReference>
<proteinExistence type="inferred from homology"/>
<dbReference type="EMBL" id="JBEXAE010000002">
    <property type="protein sequence ID" value="MET6989872.1"/>
    <property type="molecule type" value="Genomic_DNA"/>
</dbReference>
<evidence type="ECO:0000256" key="1">
    <source>
        <dbReference type="ARBA" id="ARBA00006817"/>
    </source>
</evidence>
<name>A0ABV2SRT9_9FLAO</name>
<comment type="caution">
    <text evidence="3">The sequence shown here is derived from an EMBL/GenBank/DDBJ whole genome shotgun (WGS) entry which is preliminary data.</text>
</comment>
<dbReference type="SUPFAM" id="SSF55961">
    <property type="entry name" value="Bet v1-like"/>
    <property type="match status" value="1"/>
</dbReference>
<dbReference type="Proteomes" id="UP001549799">
    <property type="component" value="Unassembled WGS sequence"/>
</dbReference>